<reference evidence="8 9" key="2">
    <citation type="journal article" date="2011" name="Stand. Genomic Sci.">
        <title>Complete genome sequence of Desulfurococcus mucosus type strain (O7/1).</title>
        <authorList>
            <person name="Wirth R."/>
            <person name="Chertkov O."/>
            <person name="Held B."/>
            <person name="Lapidus A."/>
            <person name="Nolan M."/>
            <person name="Lucas S."/>
            <person name="Hammon N."/>
            <person name="Deshpande S."/>
            <person name="Cheng J.F."/>
            <person name="Tapia R."/>
            <person name="Han C."/>
            <person name="Goodwin L."/>
            <person name="Pitluck S."/>
            <person name="Liolios K."/>
            <person name="Ioanna P."/>
            <person name="Ivanova N."/>
            <person name="Mavromatis K."/>
            <person name="Mikhailova N."/>
            <person name="Pati A."/>
            <person name="Chen A."/>
            <person name="Palaniappan K."/>
            <person name="Land M."/>
            <person name="Hauser L."/>
            <person name="Chang Y.J."/>
            <person name="Jeffries C.D."/>
            <person name="Bilek Y."/>
            <person name="Hader T."/>
            <person name="Rohde M."/>
            <person name="Spring S."/>
            <person name="Sikorski J."/>
            <person name="Goker M."/>
            <person name="Woyke T."/>
            <person name="Bristow J."/>
            <person name="Eisen J.A."/>
            <person name="Markowitz V."/>
            <person name="Hugenholtz P."/>
            <person name="Kyrpides N.C."/>
            <person name="Klenk H.P."/>
        </authorList>
    </citation>
    <scope>NUCLEOTIDE SEQUENCE [LARGE SCALE GENOMIC DNA]</scope>
    <source>
        <strain evidence="9">ATCC 35584 / DSM 2162 / JCM 9187 / O7/1</strain>
    </source>
</reference>
<evidence type="ECO:0000259" key="7">
    <source>
        <dbReference type="Pfam" id="PF00892"/>
    </source>
</evidence>
<comment type="subcellular location">
    <subcellularLocation>
        <location evidence="1">Cell membrane</location>
        <topology evidence="1">Multi-pass membrane protein</topology>
    </subcellularLocation>
</comment>
<evidence type="ECO:0000256" key="6">
    <source>
        <dbReference type="SAM" id="Phobius"/>
    </source>
</evidence>
<dbReference type="RefSeq" id="WP_013561699.1">
    <property type="nucleotide sequence ID" value="NC_014961.1"/>
</dbReference>
<evidence type="ECO:0000313" key="8">
    <source>
        <dbReference type="EMBL" id="ADV64477.1"/>
    </source>
</evidence>
<keyword evidence="9" id="KW-1185">Reference proteome</keyword>
<feature type="transmembrane region" description="Helical" evidence="6">
    <location>
        <begin position="212"/>
        <end position="231"/>
    </location>
</feature>
<dbReference type="Pfam" id="PF00892">
    <property type="entry name" value="EamA"/>
    <property type="match status" value="2"/>
</dbReference>
<feature type="transmembrane region" description="Helical" evidence="6">
    <location>
        <begin position="12"/>
        <end position="33"/>
    </location>
</feature>
<dbReference type="KEGG" id="dmu:Desmu_0158"/>
<dbReference type="GeneID" id="10152846"/>
<keyword evidence="5 6" id="KW-0472">Membrane</keyword>
<keyword evidence="2" id="KW-1003">Cell membrane</keyword>
<feature type="transmembrane region" description="Helical" evidence="6">
    <location>
        <begin position="103"/>
        <end position="121"/>
    </location>
</feature>
<dbReference type="InterPro" id="IPR037185">
    <property type="entry name" value="EmrE-like"/>
</dbReference>
<dbReference type="Proteomes" id="UP000001068">
    <property type="component" value="Chromosome"/>
</dbReference>
<dbReference type="SUPFAM" id="SSF103481">
    <property type="entry name" value="Multidrug resistance efflux transporter EmrE"/>
    <property type="match status" value="1"/>
</dbReference>
<evidence type="ECO:0000256" key="5">
    <source>
        <dbReference type="ARBA" id="ARBA00023136"/>
    </source>
</evidence>
<organism evidence="8 9">
    <name type="scientific">Desulfurococcus mucosus (strain ATCC 35584 / DSM 2162 / JCM 9187 / O7/1)</name>
    <dbReference type="NCBI Taxonomy" id="765177"/>
    <lineage>
        <taxon>Archaea</taxon>
        <taxon>Thermoproteota</taxon>
        <taxon>Thermoprotei</taxon>
        <taxon>Desulfurococcales</taxon>
        <taxon>Desulfurococcaceae</taxon>
        <taxon>Desulfurococcus</taxon>
    </lineage>
</organism>
<dbReference type="PANTHER" id="PTHR42920:SF5">
    <property type="entry name" value="EAMA DOMAIN-CONTAINING PROTEIN"/>
    <property type="match status" value="1"/>
</dbReference>
<keyword evidence="3 6" id="KW-0812">Transmembrane</keyword>
<dbReference type="EMBL" id="CP002363">
    <property type="protein sequence ID" value="ADV64477.1"/>
    <property type="molecule type" value="Genomic_DNA"/>
</dbReference>
<evidence type="ECO:0000313" key="9">
    <source>
        <dbReference type="Proteomes" id="UP000001068"/>
    </source>
</evidence>
<feature type="domain" description="EamA" evidence="7">
    <location>
        <begin position="14"/>
        <end position="145"/>
    </location>
</feature>
<name>E8R7I2_DESM0</name>
<proteinExistence type="predicted"/>
<dbReference type="HOGENOM" id="CLU_033863_21_3_2"/>
<dbReference type="InterPro" id="IPR000620">
    <property type="entry name" value="EamA_dom"/>
</dbReference>
<dbReference type="eggNOG" id="arCOG00271">
    <property type="taxonomic scope" value="Archaea"/>
</dbReference>
<sequence length="297" mass="31411" precursor="true">MDASSMREGRGKAMGIASLVAATVLWGSSFPFIKLSVMDIEPLTYAATRSLVAILLLTPLLLAKATRGVIHTGSLYRGVIIGVAYLLGLYLQAAGTVYTTPSISAFITGLNSVHVHVYIALVKKSYSVMDGVALLLAVSGLYVLTSPSGGLTIGVLLVFLGSIAWAAQILLVSRFNSSSIMELLYGMFLPGALMYPLVSASTEGVSLRVLVYIAYLAAACTVGATFLQVWGQRYVSPLTAALIFLLEPVFALFFSLIMGLEEPEPYKLVGGGLIVASTYLASATELSHEEKRLADAG</sequence>
<gene>
    <name evidence="8" type="ordered locus">Desmu_0158</name>
</gene>
<evidence type="ECO:0000256" key="2">
    <source>
        <dbReference type="ARBA" id="ARBA00022475"/>
    </source>
</evidence>
<feature type="transmembrane region" description="Helical" evidence="6">
    <location>
        <begin position="128"/>
        <end position="145"/>
    </location>
</feature>
<reference evidence="9" key="1">
    <citation type="submission" date="2010-11" db="EMBL/GenBank/DDBJ databases">
        <title>The complete genome of Desulfurococcus mucosus DSM 2162.</title>
        <authorList>
            <consortium name="US DOE Joint Genome Institute (JGI-PGF)"/>
            <person name="Lucas S."/>
            <person name="Copeland A."/>
            <person name="Lapidus A."/>
            <person name="Bruce D."/>
            <person name="Goodwin L."/>
            <person name="Pitluck S."/>
            <person name="Kyrpides N."/>
            <person name="Mavromatis K."/>
            <person name="Pagani I."/>
            <person name="Ivanova N."/>
            <person name="Ovchinnikova G."/>
            <person name="Chertkov O."/>
            <person name="Held B."/>
            <person name="Brettin T."/>
            <person name="Detter J.C."/>
            <person name="Tapia R."/>
            <person name="Han C."/>
            <person name="Land M."/>
            <person name="Hauser L."/>
            <person name="Markowitz V."/>
            <person name="Cheng J.-F."/>
            <person name="Hugenholtz P."/>
            <person name="Woyke T."/>
            <person name="Wu D."/>
            <person name="Wirth R."/>
            <person name="Bilek Y."/>
            <person name="Hader T."/>
            <person name="Klenk H.-P."/>
            <person name="Eisen J.A."/>
        </authorList>
    </citation>
    <scope>NUCLEOTIDE SEQUENCE [LARGE SCALE GENOMIC DNA]</scope>
    <source>
        <strain evidence="9">ATCC 35584 / DSM 2162 / JCM 9187 / O7/1</strain>
    </source>
</reference>
<feature type="transmembrane region" description="Helical" evidence="6">
    <location>
        <begin position="75"/>
        <end position="91"/>
    </location>
</feature>
<dbReference type="InterPro" id="IPR051258">
    <property type="entry name" value="Diverse_Substrate_Transporter"/>
</dbReference>
<protein>
    <recommendedName>
        <fullName evidence="7">EamA domain-containing protein</fullName>
    </recommendedName>
</protein>
<keyword evidence="4 6" id="KW-1133">Transmembrane helix</keyword>
<feature type="transmembrane region" description="Helical" evidence="6">
    <location>
        <begin position="238"/>
        <end position="260"/>
    </location>
</feature>
<evidence type="ECO:0000256" key="4">
    <source>
        <dbReference type="ARBA" id="ARBA00022989"/>
    </source>
</evidence>
<feature type="domain" description="EamA" evidence="7">
    <location>
        <begin position="153"/>
        <end position="282"/>
    </location>
</feature>
<evidence type="ECO:0000256" key="1">
    <source>
        <dbReference type="ARBA" id="ARBA00004651"/>
    </source>
</evidence>
<feature type="transmembrane region" description="Helical" evidence="6">
    <location>
        <begin position="151"/>
        <end position="171"/>
    </location>
</feature>
<evidence type="ECO:0000256" key="3">
    <source>
        <dbReference type="ARBA" id="ARBA00022692"/>
    </source>
</evidence>
<dbReference type="PANTHER" id="PTHR42920">
    <property type="entry name" value="OS03G0707200 PROTEIN-RELATED"/>
    <property type="match status" value="1"/>
</dbReference>
<feature type="transmembrane region" description="Helical" evidence="6">
    <location>
        <begin position="45"/>
        <end position="63"/>
    </location>
</feature>
<dbReference type="GO" id="GO:0005886">
    <property type="term" value="C:plasma membrane"/>
    <property type="evidence" value="ECO:0007669"/>
    <property type="project" value="UniProtKB-SubCell"/>
</dbReference>
<dbReference type="STRING" id="765177.Desmu_0158"/>
<feature type="transmembrane region" description="Helical" evidence="6">
    <location>
        <begin position="183"/>
        <end position="200"/>
    </location>
</feature>
<accession>E8R7I2</accession>
<dbReference type="AlphaFoldDB" id="E8R7I2"/>